<evidence type="ECO:0000313" key="3">
    <source>
        <dbReference type="Proteomes" id="UP000199645"/>
    </source>
</evidence>
<dbReference type="EMBL" id="FONV01000011">
    <property type="protein sequence ID" value="SFF49857.1"/>
    <property type="molecule type" value="Genomic_DNA"/>
</dbReference>
<gene>
    <name evidence="2" type="ORF">SAMN05421541_111361</name>
</gene>
<name>A0A1I2J9I0_9ACTN</name>
<evidence type="ECO:0000313" key="2">
    <source>
        <dbReference type="EMBL" id="SFF49857.1"/>
    </source>
</evidence>
<feature type="transmembrane region" description="Helical" evidence="1">
    <location>
        <begin position="34"/>
        <end position="53"/>
    </location>
</feature>
<keyword evidence="1" id="KW-0472">Membrane</keyword>
<dbReference type="RefSeq" id="WP_093619261.1">
    <property type="nucleotide sequence ID" value="NZ_BOMT01000060.1"/>
</dbReference>
<feature type="transmembrane region" description="Helical" evidence="1">
    <location>
        <begin position="12"/>
        <end position="28"/>
    </location>
</feature>
<accession>A0A1I2J9I0</accession>
<organism evidence="2 3">
    <name type="scientific">Actinoplanes philippinensis</name>
    <dbReference type="NCBI Taxonomy" id="35752"/>
    <lineage>
        <taxon>Bacteria</taxon>
        <taxon>Bacillati</taxon>
        <taxon>Actinomycetota</taxon>
        <taxon>Actinomycetes</taxon>
        <taxon>Micromonosporales</taxon>
        <taxon>Micromonosporaceae</taxon>
        <taxon>Actinoplanes</taxon>
    </lineage>
</organism>
<protein>
    <submittedName>
        <fullName evidence="2">Uncharacterized protein</fullName>
    </submittedName>
</protein>
<reference evidence="2 3" key="1">
    <citation type="submission" date="2016-10" db="EMBL/GenBank/DDBJ databases">
        <authorList>
            <person name="de Groot N.N."/>
        </authorList>
    </citation>
    <scope>NUCLEOTIDE SEQUENCE [LARGE SCALE GENOMIC DNA]</scope>
    <source>
        <strain evidence="2 3">DSM 43019</strain>
    </source>
</reference>
<keyword evidence="1" id="KW-1133">Transmembrane helix</keyword>
<dbReference type="Proteomes" id="UP000199645">
    <property type="component" value="Unassembled WGS sequence"/>
</dbReference>
<proteinExistence type="predicted"/>
<keyword evidence="3" id="KW-1185">Reference proteome</keyword>
<evidence type="ECO:0000256" key="1">
    <source>
        <dbReference type="SAM" id="Phobius"/>
    </source>
</evidence>
<dbReference type="STRING" id="35752.SAMN05421541_111361"/>
<sequence length="72" mass="7623">MNCRRHGSKPTIALWMLVAAADVAIIVASTGLLALMLVLTLLAVTVAGGVYAARSLGRREPEPVKAVVRRRA</sequence>
<keyword evidence="1" id="KW-0812">Transmembrane</keyword>
<dbReference type="AlphaFoldDB" id="A0A1I2J9I0"/>